<feature type="signal peptide" evidence="1">
    <location>
        <begin position="1"/>
        <end position="23"/>
    </location>
</feature>
<gene>
    <name evidence="2" type="ORF">AFERRI_230016</name>
    <name evidence="3" type="ORF">AFERRI_50638</name>
</gene>
<evidence type="ECO:0008006" key="5">
    <source>
        <dbReference type="Google" id="ProtNLM"/>
    </source>
</evidence>
<reference evidence="2" key="1">
    <citation type="submission" date="2014-03" db="EMBL/GenBank/DDBJ databases">
        <authorList>
            <person name="Genoscope - CEA"/>
        </authorList>
    </citation>
    <scope>NUCLEOTIDE SEQUENCE [LARGE SCALE GENOMIC DNA]</scope>
    <source>
        <strain evidence="2">CF27</strain>
    </source>
</reference>
<evidence type="ECO:0000313" key="3">
    <source>
        <dbReference type="EMBL" id="SMH67437.1"/>
    </source>
</evidence>
<evidence type="ECO:0000256" key="1">
    <source>
        <dbReference type="SAM" id="SignalP"/>
    </source>
</evidence>
<dbReference type="EMBL" id="CCCS020000016">
    <property type="protein sequence ID" value="CDQ09158.1"/>
    <property type="molecule type" value="Genomic_DNA"/>
</dbReference>
<keyword evidence="4" id="KW-1185">Reference proteome</keyword>
<dbReference type="AlphaFoldDB" id="A0A060UQT0"/>
<keyword evidence="1" id="KW-0732">Signal</keyword>
<sequence length="261" mass="27865">MRFRSLVGVGILSLWAAAAVAHAAPRFTVGNVPSYYQGNFGTGSHVNIFYDATYLQFRNRDLRLKLMVPYISVSGLPQGARLTGGGIVHRSATTQSRNNASGLGDIWLSAHYTVYQGTGLLPAVVPYAKIKFGTASVANGLGTGRNDYEIGVGLDETIGTRIFPFAHLGYRFVGNPAGGYLHNIWTYDMGTSFVATPRNILTAMFSGSESEQPGYAGPADIIFAWNYNVTRAGSSIQLYADKGLSNGSANYGVGLGAQVVF</sequence>
<protein>
    <recommendedName>
        <fullName evidence="5">Transporter</fullName>
    </recommendedName>
</protein>
<accession>A0A060UQT0</accession>
<proteinExistence type="predicted"/>
<evidence type="ECO:0000313" key="4">
    <source>
        <dbReference type="Proteomes" id="UP000193925"/>
    </source>
</evidence>
<name>A0A060UQT0_9PROT</name>
<reference evidence="2" key="2">
    <citation type="submission" date="2014-07" db="EMBL/GenBank/DDBJ databases">
        <title>Initial genome analysis of the psychrotolerant acidophile Acidithiobacillus ferrivorans CF27: insights into iron and sulfur oxidation pathways and into biofilm formation.</title>
        <authorList>
            <person name="Talla E."/>
            <person name="Hedrich S."/>
            <person name="Mangenot S."/>
            <person name="Ji B."/>
            <person name="Johnson D.B."/>
            <person name="Barbe V."/>
            <person name="Bonnefoy V."/>
        </authorList>
    </citation>
    <scope>NUCLEOTIDE SEQUENCE [LARGE SCALE GENOMIC DNA]</scope>
    <source>
        <strain evidence="2">CF27</strain>
    </source>
</reference>
<reference evidence="3 4" key="3">
    <citation type="submission" date="2017-03" db="EMBL/GenBank/DDBJ databases">
        <authorList>
            <person name="Regsiter A."/>
            <person name="William W."/>
        </authorList>
    </citation>
    <scope>NUCLEOTIDE SEQUENCE [LARGE SCALE GENOMIC DNA]</scope>
    <source>
        <strain evidence="3">PRJEB5721</strain>
    </source>
</reference>
<dbReference type="RefSeq" id="WP_035191574.1">
    <property type="nucleotide sequence ID" value="NZ_CCCS020000016.1"/>
</dbReference>
<dbReference type="EMBL" id="LT841305">
    <property type="protein sequence ID" value="SMH67437.1"/>
    <property type="molecule type" value="Genomic_DNA"/>
</dbReference>
<dbReference type="Proteomes" id="UP000193925">
    <property type="component" value="Chromosome AFERRI"/>
</dbReference>
<feature type="chain" id="PRO_5001593417" description="Transporter" evidence="1">
    <location>
        <begin position="24"/>
        <end position="261"/>
    </location>
</feature>
<organism evidence="2">
    <name type="scientific">Acidithiobacillus ferrivorans</name>
    <dbReference type="NCBI Taxonomy" id="160808"/>
    <lineage>
        <taxon>Bacteria</taxon>
        <taxon>Pseudomonadati</taxon>
        <taxon>Pseudomonadota</taxon>
        <taxon>Acidithiobacillia</taxon>
        <taxon>Acidithiobacillales</taxon>
        <taxon>Acidithiobacillaceae</taxon>
        <taxon>Acidithiobacillus</taxon>
    </lineage>
</organism>
<evidence type="ECO:0000313" key="2">
    <source>
        <dbReference type="EMBL" id="CDQ09158.1"/>
    </source>
</evidence>